<dbReference type="EMBL" id="BDDD01000051">
    <property type="protein sequence ID" value="GAV58023.1"/>
    <property type="molecule type" value="Genomic_DNA"/>
</dbReference>
<feature type="domain" description="UspA" evidence="2">
    <location>
        <begin position="10"/>
        <end position="69"/>
    </location>
</feature>
<dbReference type="InterPro" id="IPR044162">
    <property type="entry name" value="PHOS32/34"/>
</dbReference>
<accession>A0A1Q3AR33</accession>
<evidence type="ECO:0000313" key="3">
    <source>
        <dbReference type="EMBL" id="GAV58023.1"/>
    </source>
</evidence>
<proteinExistence type="predicted"/>
<reference evidence="4" key="1">
    <citation type="submission" date="2016-04" db="EMBL/GenBank/DDBJ databases">
        <title>Cephalotus genome sequencing.</title>
        <authorList>
            <person name="Fukushima K."/>
            <person name="Hasebe M."/>
            <person name="Fang X."/>
        </authorList>
    </citation>
    <scope>NUCLEOTIDE SEQUENCE [LARGE SCALE GENOMIC DNA]</scope>
    <source>
        <strain evidence="4">cv. St1</strain>
    </source>
</reference>
<keyword evidence="4" id="KW-1185">Reference proteome</keyword>
<name>A0A1Q3AR33_CEPFO</name>
<keyword evidence="1" id="KW-0812">Transmembrane</keyword>
<dbReference type="Pfam" id="PF00582">
    <property type="entry name" value="Usp"/>
    <property type="match status" value="1"/>
</dbReference>
<comment type="caution">
    <text evidence="3">The sequence shown here is derived from an EMBL/GenBank/DDBJ whole genome shotgun (WGS) entry which is preliminary data.</text>
</comment>
<dbReference type="AlphaFoldDB" id="A0A1Q3AR33"/>
<organism evidence="3 4">
    <name type="scientific">Cephalotus follicularis</name>
    <name type="common">Albany pitcher plant</name>
    <dbReference type="NCBI Taxonomy" id="3775"/>
    <lineage>
        <taxon>Eukaryota</taxon>
        <taxon>Viridiplantae</taxon>
        <taxon>Streptophyta</taxon>
        <taxon>Embryophyta</taxon>
        <taxon>Tracheophyta</taxon>
        <taxon>Spermatophyta</taxon>
        <taxon>Magnoliopsida</taxon>
        <taxon>eudicotyledons</taxon>
        <taxon>Gunneridae</taxon>
        <taxon>Pentapetalae</taxon>
        <taxon>rosids</taxon>
        <taxon>fabids</taxon>
        <taxon>Oxalidales</taxon>
        <taxon>Cephalotaceae</taxon>
        <taxon>Cephalotus</taxon>
    </lineage>
</organism>
<dbReference type="Gene3D" id="3.40.50.620">
    <property type="entry name" value="HUPs"/>
    <property type="match status" value="1"/>
</dbReference>
<dbReference type="PANTHER" id="PTHR31966:SF19">
    <property type="entry name" value="UNIVERSAL STRESS PROTEIN PHOS34"/>
    <property type="match status" value="1"/>
</dbReference>
<evidence type="ECO:0000313" key="4">
    <source>
        <dbReference type="Proteomes" id="UP000187406"/>
    </source>
</evidence>
<sequence length="128" mass="14679">KVLDIAKPLKKAGFHKIHIVKDHNMREGLCLEVERLLSSIIMGNRGYGIELGSVDDYCVHRCVCPIVVVSTKRNSGDVMLNSWYGWLFISTIEATKGREKINHNKGFYFFLLYFFIFTNPYASAFVIN</sequence>
<feature type="transmembrane region" description="Helical" evidence="1">
    <location>
        <begin position="106"/>
        <end position="127"/>
    </location>
</feature>
<dbReference type="OrthoDB" id="1728269at2759"/>
<dbReference type="InterPro" id="IPR006016">
    <property type="entry name" value="UspA"/>
</dbReference>
<dbReference type="Proteomes" id="UP000187406">
    <property type="component" value="Unassembled WGS sequence"/>
</dbReference>
<evidence type="ECO:0000256" key="1">
    <source>
        <dbReference type="SAM" id="Phobius"/>
    </source>
</evidence>
<keyword evidence="1" id="KW-0472">Membrane</keyword>
<evidence type="ECO:0000259" key="2">
    <source>
        <dbReference type="Pfam" id="PF00582"/>
    </source>
</evidence>
<keyword evidence="1" id="KW-1133">Transmembrane helix</keyword>
<dbReference type="InterPro" id="IPR014729">
    <property type="entry name" value="Rossmann-like_a/b/a_fold"/>
</dbReference>
<protein>
    <submittedName>
        <fullName evidence="3">Usp domain-containing protein</fullName>
    </submittedName>
</protein>
<gene>
    <name evidence="3" type="ORF">CFOL_v3_01559</name>
</gene>
<dbReference type="SUPFAM" id="SSF52402">
    <property type="entry name" value="Adenine nucleotide alpha hydrolases-like"/>
    <property type="match status" value="1"/>
</dbReference>
<feature type="non-terminal residue" evidence="3">
    <location>
        <position position="1"/>
    </location>
</feature>
<dbReference type="STRING" id="3775.A0A1Q3AR33"/>
<dbReference type="PANTHER" id="PTHR31966">
    <property type="entry name" value="OS01G0783500 PROTEIN"/>
    <property type="match status" value="1"/>
</dbReference>
<dbReference type="InParanoid" id="A0A1Q3AR33"/>